<sequence>MTGDADFPQRSSSPLKRRASSMEQDEPTSNSAAEGSSQLSNGLPRAMSVDPPEGSTAPTGSSQSNDHPPIQEQIKTIETLLRAAKETPVKEGDKAYLVSRSWVDKALSLRSDKKQPTSPADVGTLGPVDNSDIIDRVIKDSSGQEAVILKSGLGQESFELFPEDAWNLISEWYGLQAGQQPIVRTAINAVTDGDAEAMYEFHPVILRVHRLWSEISPIPIEQTVKATDPPCLIFVRSRGAHAHTFLKEVKQKAGIPLDRKVRLVAFMPQQPAHTPDQNRSALTPPDSPRISDENLRPEDWTRLLIDLPTYAKFSKDKIMTTLPDTTMNEKYNGKSSLSMFDLVTDQTLVLDEKFEDFWVSTYTGQNRKPGKLARSAGSVRSPTASGRSSPAPSGPLTRGRGPRTKFGKSLGAVGLQNLGNTCYMNSALQCVRSVEELTKYFLTDSYAEELNKSNALGYNGKVALAYMNLLKEIYREGRGSVNPRDFKTTVGRARTTFQGWGQQDSQEFLGFLLDALQEDLSRIKKKPYIEKPDSTDEMINDPEAIRKMADEVWDITRKRDDSVIADLFTGMYKSTLKCPVCDKISITFDPFNNLTLPLPVENLCQRKVKFFPLNDAPVLLEIELSKHSAIEQLKQFVAARTGVPMERLMGAEEFKDRFFKIYDNNHDVEEEIQANDVATLHELEAVPTNFPGKAKQKKYRSMLDIATPPDAEEWDDPQYERMVIPVFHRRPHGGTAVSPPHFIIVTRDQASSLDQIRRKVLEKVATFSTWSGFRDGDKSDNTDNTDSDVAVMNASDADSGDSKVAAQSVEGEEDMVDVSMQDASDRSSVPPVAIPGQPQILKKFNTKRPSFIEPGSFLSPELQNLFELSYFTDSSDGPIPTGWSAIDGHRAFPKLSDRLPQESEEDDGQASPKSWGSTASGNEESSNDEAQKDGSSQTRMNEESSGEEIAPPRFQQHKPMSNKQRKRLEKQAKRGGKKMKGNNKLRKEVRRAQAVKPQPTPPAVADGGPLVRLGEGIIVDWNDDAWETLFGKSAMFGEPSHGSKTFSHPETLNDTALKITQRRRKNRRTRGITLEECLDEFERAEILSEQDMWYCPRCKEHRRASKKFDLWKTPDILVAHLKRFSSSGYRRDKLDVLVDFPITDLDLTERVIQKEDGQVEIYDLIAVDDHYGGLGGGHYTAYAKNFLDGVWYNFNDSSVSTVSDPSTVVTSAAYLLFYRRRSSQPLGGPRFAEIYRKFDKPEDSDEDTATESGDDRRHGGISSRTGGAASHQPLGQTQSRTTVTPLDGPDDEEPDLPPYESTLRPSVEDEGVEMNDGWQPAGPISMTQAWSFNNLGDEDLAGDAASDEAQLNSSDDERGQSRESSVEDIDMTMPSPDEKPDDASAEATKTIHNVPAAASGTKQGSDDVTEIHVEGEPGSSRLD</sequence>
<proteinExistence type="predicted"/>
<keyword evidence="2" id="KW-1185">Reference proteome</keyword>
<dbReference type="Proteomes" id="UP001163324">
    <property type="component" value="Chromosome 1"/>
</dbReference>
<protein>
    <submittedName>
        <fullName evidence="1">Uncharacterized protein</fullName>
    </submittedName>
</protein>
<reference evidence="1" key="1">
    <citation type="submission" date="2022-10" db="EMBL/GenBank/DDBJ databases">
        <title>Complete Genome of Trichothecium roseum strain YXFP-22015, a Plant Pathogen Isolated from Citrus.</title>
        <authorList>
            <person name="Wang Y."/>
            <person name="Zhu L."/>
        </authorList>
    </citation>
    <scope>NUCLEOTIDE SEQUENCE</scope>
    <source>
        <strain evidence="1">YXFP-22015</strain>
    </source>
</reference>
<evidence type="ECO:0000313" key="1">
    <source>
        <dbReference type="EMBL" id="KAI9904958.1"/>
    </source>
</evidence>
<dbReference type="EMBL" id="CM047940">
    <property type="protein sequence ID" value="KAI9904958.1"/>
    <property type="molecule type" value="Genomic_DNA"/>
</dbReference>
<gene>
    <name evidence="1" type="ORF">N3K66_001487</name>
</gene>
<name>A0ACC0VHM8_9HYPO</name>
<accession>A0ACC0VHM8</accession>
<organism evidence="1 2">
    <name type="scientific">Trichothecium roseum</name>
    <dbReference type="NCBI Taxonomy" id="47278"/>
    <lineage>
        <taxon>Eukaryota</taxon>
        <taxon>Fungi</taxon>
        <taxon>Dikarya</taxon>
        <taxon>Ascomycota</taxon>
        <taxon>Pezizomycotina</taxon>
        <taxon>Sordariomycetes</taxon>
        <taxon>Hypocreomycetidae</taxon>
        <taxon>Hypocreales</taxon>
        <taxon>Hypocreales incertae sedis</taxon>
        <taxon>Trichothecium</taxon>
    </lineage>
</organism>
<comment type="caution">
    <text evidence="1">The sequence shown here is derived from an EMBL/GenBank/DDBJ whole genome shotgun (WGS) entry which is preliminary data.</text>
</comment>
<evidence type="ECO:0000313" key="2">
    <source>
        <dbReference type="Proteomes" id="UP001163324"/>
    </source>
</evidence>